<dbReference type="GO" id="GO:0004521">
    <property type="term" value="F:RNA endonuclease activity"/>
    <property type="evidence" value="ECO:0007669"/>
    <property type="project" value="TreeGrafter"/>
</dbReference>
<dbReference type="AlphaFoldDB" id="A0A8X6GK92"/>
<evidence type="ECO:0000259" key="2">
    <source>
        <dbReference type="Pfam" id="PF11977"/>
    </source>
</evidence>
<evidence type="ECO:0000313" key="3">
    <source>
        <dbReference type="EMBL" id="GFR05553.1"/>
    </source>
</evidence>
<keyword evidence="4" id="KW-1185">Reference proteome</keyword>
<dbReference type="Gene3D" id="3.40.50.11980">
    <property type="match status" value="1"/>
</dbReference>
<sequence length="375" mass="42794">MDNLILSYEEQKLIAKHKIHLESTYHVRISLPDITNTHIYEHDLIVANVQGEQEKINKLKKFIEKKMEAQKRKHEERITVKNNVPVITLSDSSDSDSSDSDSLDNVFENKQKVKRRKQMKILSETPTNCSSNKIKPLIDLVTPLKSGKSSNSNECTPAPSFIPLSNAKENETNNVERDNSVIFLDEIEILEPVKKEPRFLRPIVIDGSNVAREHGKKDNTFSCRGIKIAIDHFLQKGHVDVTAFVPLYRRHNKFGPVLTTDQFLLEELAKQQRVVFTPSRRLNNRRVTCYDDRFIVDLATSTGGVILSNDNYRDLVEESEAYKKTIEERLLMFCFVGDILMIPKDPLGKDGPSLEEFLSISATEKSLLTNLAQSQ</sequence>
<accession>A0A8X6GK92</accession>
<dbReference type="GO" id="GO:0036464">
    <property type="term" value="C:cytoplasmic ribonucleoprotein granule"/>
    <property type="evidence" value="ECO:0007669"/>
    <property type="project" value="TreeGrafter"/>
</dbReference>
<dbReference type="InterPro" id="IPR051101">
    <property type="entry name" value="ZC3H12/N4BP1_RNase_Reg"/>
</dbReference>
<dbReference type="Proteomes" id="UP000887116">
    <property type="component" value="Unassembled WGS sequence"/>
</dbReference>
<evidence type="ECO:0000313" key="4">
    <source>
        <dbReference type="Proteomes" id="UP000887116"/>
    </source>
</evidence>
<evidence type="ECO:0000256" key="1">
    <source>
        <dbReference type="SAM" id="MobiDB-lite"/>
    </source>
</evidence>
<comment type="caution">
    <text evidence="3">The sequence shown here is derived from an EMBL/GenBank/DDBJ whole genome shotgun (WGS) entry which is preliminary data.</text>
</comment>
<dbReference type="EMBL" id="BMAO01015976">
    <property type="protein sequence ID" value="GFR05553.1"/>
    <property type="molecule type" value="Genomic_DNA"/>
</dbReference>
<gene>
    <name evidence="3" type="primary">ZC3H12C</name>
    <name evidence="3" type="ORF">TNCT_376331</name>
</gene>
<dbReference type="GO" id="GO:0005634">
    <property type="term" value="C:nucleus"/>
    <property type="evidence" value="ECO:0007669"/>
    <property type="project" value="TreeGrafter"/>
</dbReference>
<reference evidence="3" key="1">
    <citation type="submission" date="2020-07" db="EMBL/GenBank/DDBJ databases">
        <title>Multicomponent nature underlies the extraordinary mechanical properties of spider dragline silk.</title>
        <authorList>
            <person name="Kono N."/>
            <person name="Nakamura H."/>
            <person name="Mori M."/>
            <person name="Yoshida Y."/>
            <person name="Ohtoshi R."/>
            <person name="Malay A.D."/>
            <person name="Moran D.A.P."/>
            <person name="Tomita M."/>
            <person name="Numata K."/>
            <person name="Arakawa K."/>
        </authorList>
    </citation>
    <scope>NUCLEOTIDE SEQUENCE</scope>
</reference>
<dbReference type="PANTHER" id="PTHR12876">
    <property type="entry name" value="N4BP1-RELATED"/>
    <property type="match status" value="1"/>
</dbReference>
<feature type="region of interest" description="Disordered" evidence="1">
    <location>
        <begin position="146"/>
        <end position="169"/>
    </location>
</feature>
<name>A0A8X6GK92_TRICU</name>
<protein>
    <submittedName>
        <fullName evidence="3">Probable ribonuclease ZC3H12C</fullName>
    </submittedName>
</protein>
<dbReference type="FunFam" id="3.40.50.11980:FF:000001">
    <property type="entry name" value="ZC3H12A isoform 1"/>
    <property type="match status" value="1"/>
</dbReference>
<organism evidence="3 4">
    <name type="scientific">Trichonephila clavata</name>
    <name type="common">Joro spider</name>
    <name type="synonym">Nephila clavata</name>
    <dbReference type="NCBI Taxonomy" id="2740835"/>
    <lineage>
        <taxon>Eukaryota</taxon>
        <taxon>Metazoa</taxon>
        <taxon>Ecdysozoa</taxon>
        <taxon>Arthropoda</taxon>
        <taxon>Chelicerata</taxon>
        <taxon>Arachnida</taxon>
        <taxon>Araneae</taxon>
        <taxon>Araneomorphae</taxon>
        <taxon>Entelegynae</taxon>
        <taxon>Araneoidea</taxon>
        <taxon>Nephilidae</taxon>
        <taxon>Trichonephila</taxon>
    </lineage>
</organism>
<dbReference type="GO" id="GO:0003729">
    <property type="term" value="F:mRNA binding"/>
    <property type="evidence" value="ECO:0007669"/>
    <property type="project" value="TreeGrafter"/>
</dbReference>
<dbReference type="OrthoDB" id="392925at2759"/>
<feature type="domain" description="RNase NYN" evidence="2">
    <location>
        <begin position="200"/>
        <end position="356"/>
    </location>
</feature>
<dbReference type="Pfam" id="PF11977">
    <property type="entry name" value="RNase_Zc3h12a"/>
    <property type="match status" value="1"/>
</dbReference>
<proteinExistence type="predicted"/>
<dbReference type="InterPro" id="IPR021869">
    <property type="entry name" value="RNase_Zc3h12_NYN"/>
</dbReference>
<dbReference type="PANTHER" id="PTHR12876:SF35">
    <property type="entry name" value="LD08718P-RELATED"/>
    <property type="match status" value="1"/>
</dbReference>